<name>A0ABU1NGU5_9BURK</name>
<reference evidence="2 3" key="1">
    <citation type="submission" date="2023-07" db="EMBL/GenBank/DDBJ databases">
        <title>Sorghum-associated microbial communities from plants grown in Nebraska, USA.</title>
        <authorList>
            <person name="Schachtman D."/>
        </authorList>
    </citation>
    <scope>NUCLEOTIDE SEQUENCE [LARGE SCALE GENOMIC DNA]</scope>
    <source>
        <strain evidence="2 3">DS1781</strain>
    </source>
</reference>
<dbReference type="RefSeq" id="WP_309903776.1">
    <property type="nucleotide sequence ID" value="NZ_JAVDRF010000007.1"/>
</dbReference>
<feature type="chain" id="PRO_5045566937" description="Secreted protein" evidence="1">
    <location>
        <begin position="21"/>
        <end position="253"/>
    </location>
</feature>
<keyword evidence="1" id="KW-0732">Signal</keyword>
<organism evidence="2 3">
    <name type="scientific">Variovorax soli</name>
    <dbReference type="NCBI Taxonomy" id="376815"/>
    <lineage>
        <taxon>Bacteria</taxon>
        <taxon>Pseudomonadati</taxon>
        <taxon>Pseudomonadota</taxon>
        <taxon>Betaproteobacteria</taxon>
        <taxon>Burkholderiales</taxon>
        <taxon>Comamonadaceae</taxon>
        <taxon>Variovorax</taxon>
    </lineage>
</organism>
<dbReference type="Proteomes" id="UP001184230">
    <property type="component" value="Unassembled WGS sequence"/>
</dbReference>
<evidence type="ECO:0000313" key="2">
    <source>
        <dbReference type="EMBL" id="MDR6537680.1"/>
    </source>
</evidence>
<evidence type="ECO:0000313" key="3">
    <source>
        <dbReference type="Proteomes" id="UP001184230"/>
    </source>
</evidence>
<sequence length="253" mass="27815">MTHRLVLALLLALLSTAGHAACDTGLAERMHAKLHPRQALDHERAVCQPWRGLAGRFIVVLPLPRPASEPGVTQFDLDVLVVQQADNGNTERARIVSRVFQPSALSEDAVRISEIKVDSARYVLAADARAFGLRIVRQGSSRVNPYSNETLTLYVPQGPKLAKVLDELETTLERGEWDANCEGNFVTVHSSLSIARSTSHGYADLLLRQTRTETRSSAQGEDCVTHERPAKFSSQILRYDGTVYRTAKGTASD</sequence>
<feature type="signal peptide" evidence="1">
    <location>
        <begin position="1"/>
        <end position="20"/>
    </location>
</feature>
<keyword evidence="3" id="KW-1185">Reference proteome</keyword>
<comment type="caution">
    <text evidence="2">The sequence shown here is derived from an EMBL/GenBank/DDBJ whole genome shotgun (WGS) entry which is preliminary data.</text>
</comment>
<evidence type="ECO:0008006" key="4">
    <source>
        <dbReference type="Google" id="ProtNLM"/>
    </source>
</evidence>
<accession>A0ABU1NGU5</accession>
<evidence type="ECO:0000256" key="1">
    <source>
        <dbReference type="SAM" id="SignalP"/>
    </source>
</evidence>
<dbReference type="EMBL" id="JAVDRF010000007">
    <property type="protein sequence ID" value="MDR6537680.1"/>
    <property type="molecule type" value="Genomic_DNA"/>
</dbReference>
<gene>
    <name evidence="2" type="ORF">J2739_003461</name>
</gene>
<proteinExistence type="predicted"/>
<protein>
    <recommendedName>
        <fullName evidence="4">Secreted protein</fullName>
    </recommendedName>
</protein>